<evidence type="ECO:0000313" key="4">
    <source>
        <dbReference type="Proteomes" id="UP000642829"/>
    </source>
</evidence>
<evidence type="ECO:0000256" key="1">
    <source>
        <dbReference type="SAM" id="SignalP"/>
    </source>
</evidence>
<feature type="signal peptide" evidence="1">
    <location>
        <begin position="1"/>
        <end position="21"/>
    </location>
</feature>
<feature type="chain" id="PRO_5035168041" evidence="1">
    <location>
        <begin position="22"/>
        <end position="283"/>
    </location>
</feature>
<feature type="domain" description="Uncharacterized protein TP-0789" evidence="2">
    <location>
        <begin position="81"/>
        <end position="263"/>
    </location>
</feature>
<organism evidence="3 4">
    <name type="scientific">Cerasicoccus arenae</name>
    <dbReference type="NCBI Taxonomy" id="424488"/>
    <lineage>
        <taxon>Bacteria</taxon>
        <taxon>Pseudomonadati</taxon>
        <taxon>Verrucomicrobiota</taxon>
        <taxon>Opitutia</taxon>
        <taxon>Puniceicoccales</taxon>
        <taxon>Cerasicoccaceae</taxon>
        <taxon>Cerasicoccus</taxon>
    </lineage>
</organism>
<proteinExistence type="predicted"/>
<dbReference type="EMBL" id="BMXG01000023">
    <property type="protein sequence ID" value="GHC10450.1"/>
    <property type="molecule type" value="Genomic_DNA"/>
</dbReference>
<comment type="caution">
    <text evidence="3">The sequence shown here is derived from an EMBL/GenBank/DDBJ whole genome shotgun (WGS) entry which is preliminary data.</text>
</comment>
<dbReference type="RefSeq" id="WP_200163302.1">
    <property type="nucleotide sequence ID" value="NZ_JAENIH010000018.1"/>
</dbReference>
<name>A0A8J3DEC1_9BACT</name>
<reference evidence="3" key="1">
    <citation type="journal article" date="2014" name="Int. J. Syst. Evol. Microbiol.">
        <title>Complete genome sequence of Corynebacterium casei LMG S-19264T (=DSM 44701T), isolated from a smear-ripened cheese.</title>
        <authorList>
            <consortium name="US DOE Joint Genome Institute (JGI-PGF)"/>
            <person name="Walter F."/>
            <person name="Albersmeier A."/>
            <person name="Kalinowski J."/>
            <person name="Ruckert C."/>
        </authorList>
    </citation>
    <scope>NUCLEOTIDE SEQUENCE</scope>
    <source>
        <strain evidence="3">KCTC 12870</strain>
    </source>
</reference>
<sequence>MIKPSFKLSLAFILSPFALQANDASKLDGPQLMNRYAETQTVDAELAFIELKTFETETPTENIIKKRLLAVTRKDGNGGYDYLIRLLVPKDVEGVSVLTNVNNGNTDQYLYLPAQGKPVQIGTGMSGNFLGSDFAYEDLIRETPSNYNYERLPDAVAQGEVCAVILAKPSEVEGSQYAYRKIYLDPISFEVRKIEFFSEDGSDPVKELQAYEYRSPNVDGSTVRPRFAVMTNLETGTISVFKVLKSRLNLPLDEALFTSDNLPNISESDINGLLVEVDAVGSH</sequence>
<keyword evidence="4" id="KW-1185">Reference proteome</keyword>
<accession>A0A8J3DEC1</accession>
<dbReference type="Pfam" id="PF17131">
    <property type="entry name" value="LolA_like"/>
    <property type="match status" value="1"/>
</dbReference>
<protein>
    <submittedName>
        <fullName evidence="3">Membrane protein</fullName>
    </submittedName>
</protein>
<dbReference type="AlphaFoldDB" id="A0A8J3DEC1"/>
<gene>
    <name evidence="3" type="ORF">GCM10007047_29750</name>
</gene>
<dbReference type="Gene3D" id="2.50.20.10">
    <property type="entry name" value="Lipoprotein localisation LolA/LolB/LppX"/>
    <property type="match status" value="1"/>
</dbReference>
<dbReference type="Proteomes" id="UP000642829">
    <property type="component" value="Unassembled WGS sequence"/>
</dbReference>
<evidence type="ECO:0000313" key="3">
    <source>
        <dbReference type="EMBL" id="GHC10450.1"/>
    </source>
</evidence>
<evidence type="ECO:0000259" key="2">
    <source>
        <dbReference type="Pfam" id="PF17131"/>
    </source>
</evidence>
<reference evidence="3" key="2">
    <citation type="submission" date="2020-09" db="EMBL/GenBank/DDBJ databases">
        <authorList>
            <person name="Sun Q."/>
            <person name="Kim S."/>
        </authorList>
    </citation>
    <scope>NUCLEOTIDE SEQUENCE</scope>
    <source>
        <strain evidence="3">KCTC 12870</strain>
    </source>
</reference>
<dbReference type="CDD" id="cd16329">
    <property type="entry name" value="LolA_like"/>
    <property type="match status" value="1"/>
</dbReference>
<dbReference type="InterPro" id="IPR033399">
    <property type="entry name" value="TP_0789-like"/>
</dbReference>
<keyword evidence="1" id="KW-0732">Signal</keyword>